<dbReference type="Gene3D" id="3.40.50.10540">
    <property type="entry name" value="Crotonobetainyl-coa:carnitine coa-transferase, domain 1"/>
    <property type="match status" value="1"/>
</dbReference>
<dbReference type="GO" id="GO:0008410">
    <property type="term" value="F:CoA-transferase activity"/>
    <property type="evidence" value="ECO:0007669"/>
    <property type="project" value="TreeGrafter"/>
</dbReference>
<proteinExistence type="predicted"/>
<dbReference type="InterPro" id="IPR023606">
    <property type="entry name" value="CoA-Trfase_III_dom_1_sf"/>
</dbReference>
<evidence type="ECO:0000313" key="3">
    <source>
        <dbReference type="EMBL" id="TDX01369.1"/>
    </source>
</evidence>
<sequence>MKPEAQAAHGPVESRAAVAHGPAGAAASPDLPLRGVTVLEFGQYLSGPSAGLRLADLGARVIKIERPGSGDPCRRLSIKNLWTGDGNSLLFHTINRNKESLEADMKSPEERALLLRLVAEADVLLHNFRPGVMDAVGLGYGEVLRVNPRLVYAVISGFGPGGPWSGKPGQDLLLQSMSGLTYTTGNGDDPPVPFGLSIADTLAGAHLVQGILGGLIRRHKTGKGALVEVSMMESLMDFQFELMTTYLNGGRLPERSKVSNGNPLLSAPYGVYATADGYVAIAMADLHRLGRAIGFAALTGVAPGDGFARRDEIKAALAAHLAGLPSAHWLGLMQAEDLWAMEVLDWHGLTAAEGYRALGMEQELRLASGLRVCTTRCPIRLDGARLYSAKAAPALGADNRAIRAQFESAAPGAKIGGANGREQTPIT</sequence>
<evidence type="ECO:0000256" key="2">
    <source>
        <dbReference type="SAM" id="MobiDB-lite"/>
    </source>
</evidence>
<dbReference type="AlphaFoldDB" id="A0A4R8DTD0"/>
<keyword evidence="4" id="KW-1185">Reference proteome</keyword>
<dbReference type="PANTHER" id="PTHR48207:SF4">
    <property type="entry name" value="BLL6097 PROTEIN"/>
    <property type="match status" value="1"/>
</dbReference>
<dbReference type="Gene3D" id="3.30.1540.10">
    <property type="entry name" value="formyl-coa transferase, domain 3"/>
    <property type="match status" value="1"/>
</dbReference>
<accession>A0A4R8DTD0</accession>
<organism evidence="3 4">
    <name type="scientific">Dinghuibacter silviterrae</name>
    <dbReference type="NCBI Taxonomy" id="1539049"/>
    <lineage>
        <taxon>Bacteria</taxon>
        <taxon>Pseudomonadati</taxon>
        <taxon>Bacteroidota</taxon>
        <taxon>Chitinophagia</taxon>
        <taxon>Chitinophagales</taxon>
        <taxon>Chitinophagaceae</taxon>
        <taxon>Dinghuibacter</taxon>
    </lineage>
</organism>
<comment type="caution">
    <text evidence="3">The sequence shown here is derived from an EMBL/GenBank/DDBJ whole genome shotgun (WGS) entry which is preliminary data.</text>
</comment>
<evidence type="ECO:0000256" key="1">
    <source>
        <dbReference type="ARBA" id="ARBA00022679"/>
    </source>
</evidence>
<reference evidence="3 4" key="1">
    <citation type="submission" date="2019-03" db="EMBL/GenBank/DDBJ databases">
        <title>Genomic Encyclopedia of Type Strains, Phase IV (KMG-IV): sequencing the most valuable type-strain genomes for metagenomic binning, comparative biology and taxonomic classification.</title>
        <authorList>
            <person name="Goeker M."/>
        </authorList>
    </citation>
    <scope>NUCLEOTIDE SEQUENCE [LARGE SCALE GENOMIC DNA]</scope>
    <source>
        <strain evidence="3 4">DSM 100059</strain>
    </source>
</reference>
<gene>
    <name evidence="3" type="ORF">EDB95_2403</name>
</gene>
<dbReference type="RefSeq" id="WP_133993844.1">
    <property type="nucleotide sequence ID" value="NZ_SODV01000001.1"/>
</dbReference>
<name>A0A4R8DTD0_9BACT</name>
<feature type="compositionally biased region" description="Low complexity" evidence="2">
    <location>
        <begin position="16"/>
        <end position="26"/>
    </location>
</feature>
<dbReference type="InterPro" id="IPR003673">
    <property type="entry name" value="CoA-Trfase_fam_III"/>
</dbReference>
<dbReference type="PANTHER" id="PTHR48207">
    <property type="entry name" value="SUCCINATE--HYDROXYMETHYLGLUTARATE COA-TRANSFERASE"/>
    <property type="match status" value="1"/>
</dbReference>
<dbReference type="Proteomes" id="UP000294498">
    <property type="component" value="Unassembled WGS sequence"/>
</dbReference>
<feature type="region of interest" description="Disordered" evidence="2">
    <location>
        <begin position="1"/>
        <end position="26"/>
    </location>
</feature>
<dbReference type="SUPFAM" id="SSF89796">
    <property type="entry name" value="CoA-transferase family III (CaiB/BaiF)"/>
    <property type="match status" value="1"/>
</dbReference>
<dbReference type="EMBL" id="SODV01000001">
    <property type="protein sequence ID" value="TDX01369.1"/>
    <property type="molecule type" value="Genomic_DNA"/>
</dbReference>
<evidence type="ECO:0000313" key="4">
    <source>
        <dbReference type="Proteomes" id="UP000294498"/>
    </source>
</evidence>
<keyword evidence="1 3" id="KW-0808">Transferase</keyword>
<dbReference type="InterPro" id="IPR050483">
    <property type="entry name" value="CoA-transferase_III_domain"/>
</dbReference>
<dbReference type="Pfam" id="PF02515">
    <property type="entry name" value="CoA_transf_3"/>
    <property type="match status" value="1"/>
</dbReference>
<dbReference type="OrthoDB" id="9797653at2"/>
<protein>
    <submittedName>
        <fullName evidence="3">Crotonobetainyl-CoA:carnitine CoA-transferase CaiB-like acyl-CoA transferase</fullName>
    </submittedName>
</protein>
<dbReference type="InterPro" id="IPR044855">
    <property type="entry name" value="CoA-Trfase_III_dom3_sf"/>
</dbReference>